<keyword evidence="2" id="KW-1185">Reference proteome</keyword>
<comment type="caution">
    <text evidence="1">The sequence shown here is derived from an EMBL/GenBank/DDBJ whole genome shotgun (WGS) entry which is preliminary data.</text>
</comment>
<sequence>MAWRTAGRIVALPVYICSTMPLSARALGSVSPRTTTSQACSALAPAGMSKPPQEALRLATLEPSVNREALEAEKAAGRHKLGVLLDRPGKESIQLIRVDPEVVRKSTNRLSVLLPGGRAVEFKLRNYKGHESDEVGSRAEAALKYTPADYWFGDASSDVKDGHFNAANFIFLARRGDSLRGRVVVEGKLYVLEDVGNGQHGLMQVDMAAAPPCLVLENEPAVQEHATKAVASKSISKAKPSISVLLVSTRKTNTMEPSAMIVLRDELEWFNEMTNQGDGVSLKLTVAHMTASNAADSIFHHNDKILLDFTDAETEATKEVARLRKQHAADVVIVGAYWVDKKEVTYDEAEKDNAFYVFNIKSPEYFLHGFGHLMGINHSSKGCVWANCQGHSAWQPNYSSCQRRQWEIVLLLRQLPQQHHAMLTKGGRPGTGQVDMEQHLFAGRQRFVKPIAMEAVI</sequence>
<dbReference type="Proteomes" id="UP000218231">
    <property type="component" value="Unassembled WGS sequence"/>
</dbReference>
<evidence type="ECO:0000313" key="1">
    <source>
        <dbReference type="EMBL" id="PAV69297.1"/>
    </source>
</evidence>
<proteinExistence type="predicted"/>
<dbReference type="EMBL" id="LIAE01009549">
    <property type="protein sequence ID" value="PAV69297.1"/>
    <property type="molecule type" value="Genomic_DNA"/>
</dbReference>
<gene>
    <name evidence="1" type="ORF">WR25_18104</name>
</gene>
<protein>
    <recommendedName>
        <fullName evidence="3">Peptidase M12B domain-containing protein</fullName>
    </recommendedName>
</protein>
<evidence type="ECO:0008006" key="3">
    <source>
        <dbReference type="Google" id="ProtNLM"/>
    </source>
</evidence>
<dbReference type="AlphaFoldDB" id="A0A2A2K5N1"/>
<name>A0A2A2K5N1_9BILA</name>
<organism evidence="1 2">
    <name type="scientific">Diploscapter pachys</name>
    <dbReference type="NCBI Taxonomy" id="2018661"/>
    <lineage>
        <taxon>Eukaryota</taxon>
        <taxon>Metazoa</taxon>
        <taxon>Ecdysozoa</taxon>
        <taxon>Nematoda</taxon>
        <taxon>Chromadorea</taxon>
        <taxon>Rhabditida</taxon>
        <taxon>Rhabditina</taxon>
        <taxon>Rhabditomorpha</taxon>
        <taxon>Rhabditoidea</taxon>
        <taxon>Rhabditidae</taxon>
        <taxon>Diploscapter</taxon>
    </lineage>
</organism>
<reference evidence="1 2" key="1">
    <citation type="journal article" date="2017" name="Curr. Biol.">
        <title>Genome architecture and evolution of a unichromosomal asexual nematode.</title>
        <authorList>
            <person name="Fradin H."/>
            <person name="Zegar C."/>
            <person name="Gutwein M."/>
            <person name="Lucas J."/>
            <person name="Kovtun M."/>
            <person name="Corcoran D."/>
            <person name="Baugh L.R."/>
            <person name="Kiontke K."/>
            <person name="Gunsalus K."/>
            <person name="Fitch D.H."/>
            <person name="Piano F."/>
        </authorList>
    </citation>
    <scope>NUCLEOTIDE SEQUENCE [LARGE SCALE GENOMIC DNA]</scope>
    <source>
        <strain evidence="1">PF1309</strain>
    </source>
</reference>
<evidence type="ECO:0000313" key="2">
    <source>
        <dbReference type="Proteomes" id="UP000218231"/>
    </source>
</evidence>
<accession>A0A2A2K5N1</accession>